<dbReference type="InterPro" id="IPR013098">
    <property type="entry name" value="Ig_I-set"/>
</dbReference>
<evidence type="ECO:0000256" key="2">
    <source>
        <dbReference type="ARBA" id="ARBA00022525"/>
    </source>
</evidence>
<reference evidence="9" key="1">
    <citation type="journal article" date="2013" name="BMC Genomics">
        <title>Unscrambling butterfly oogenesis.</title>
        <authorList>
            <person name="Carter J.M."/>
            <person name="Baker S.C."/>
            <person name="Pink R."/>
            <person name="Carter D.R."/>
            <person name="Collins A."/>
            <person name="Tomlin J."/>
            <person name="Gibbs M."/>
            <person name="Breuker C.J."/>
        </authorList>
    </citation>
    <scope>NUCLEOTIDE SEQUENCE</scope>
    <source>
        <tissue evidence="9">Ovary</tissue>
    </source>
</reference>
<dbReference type="InterPro" id="IPR013783">
    <property type="entry name" value="Ig-like_fold"/>
</dbReference>
<evidence type="ECO:0000256" key="6">
    <source>
        <dbReference type="ARBA" id="ARBA00061228"/>
    </source>
</evidence>
<dbReference type="GO" id="GO:0005576">
    <property type="term" value="C:extracellular region"/>
    <property type="evidence" value="ECO:0007669"/>
    <property type="project" value="UniProtKB-SubCell"/>
</dbReference>
<dbReference type="FunFam" id="2.60.40.10:FF:000032">
    <property type="entry name" value="palladin isoform X1"/>
    <property type="match status" value="1"/>
</dbReference>
<evidence type="ECO:0000256" key="3">
    <source>
        <dbReference type="ARBA" id="ARBA00023157"/>
    </source>
</evidence>
<name>S4NYK0_9NEOP</name>
<comment type="similarity">
    <text evidence="6">Belongs to the hemolin family.</text>
</comment>
<dbReference type="Pfam" id="PF07679">
    <property type="entry name" value="I-set"/>
    <property type="match status" value="1"/>
</dbReference>
<dbReference type="InterPro" id="IPR036179">
    <property type="entry name" value="Ig-like_dom_sf"/>
</dbReference>
<dbReference type="EMBL" id="GAIX01013780">
    <property type="protein sequence ID" value="JAA78780.1"/>
    <property type="molecule type" value="Transcribed_RNA"/>
</dbReference>
<dbReference type="AlphaFoldDB" id="S4NYK0"/>
<evidence type="ECO:0000256" key="4">
    <source>
        <dbReference type="ARBA" id="ARBA00023180"/>
    </source>
</evidence>
<proteinExistence type="inferred from homology"/>
<evidence type="ECO:0000256" key="5">
    <source>
        <dbReference type="ARBA" id="ARBA00023319"/>
    </source>
</evidence>
<comment type="subcellular location">
    <subcellularLocation>
        <location evidence="1">Secreted</location>
    </subcellularLocation>
</comment>
<keyword evidence="4" id="KW-0325">Glycoprotein</keyword>
<keyword evidence="2" id="KW-0964">Secreted</keyword>
<dbReference type="PANTHER" id="PTHR47633:SF4">
    <property type="entry name" value="MYOPALLADIN ISOFORM X1"/>
    <property type="match status" value="1"/>
</dbReference>
<keyword evidence="5" id="KW-0393">Immunoglobulin domain</keyword>
<sequence>HPQPTIKWTHNGKEIVPDGKRIRVVSQPDGTHSLLINEATPADAGTYAVIAVNDKGETTTKADLTVASREDSSS</sequence>
<feature type="non-terminal residue" evidence="9">
    <location>
        <position position="74"/>
    </location>
</feature>
<protein>
    <recommendedName>
        <fullName evidence="7">Hemolin</fullName>
    </recommendedName>
</protein>
<dbReference type="InterPro" id="IPR007110">
    <property type="entry name" value="Ig-like_dom"/>
</dbReference>
<dbReference type="PANTHER" id="PTHR47633">
    <property type="entry name" value="IMMUNOGLOBULIN"/>
    <property type="match status" value="1"/>
</dbReference>
<evidence type="ECO:0000256" key="1">
    <source>
        <dbReference type="ARBA" id="ARBA00004613"/>
    </source>
</evidence>
<feature type="non-terminal residue" evidence="9">
    <location>
        <position position="1"/>
    </location>
</feature>
<keyword evidence="3" id="KW-1015">Disulfide bond</keyword>
<feature type="domain" description="Ig-like" evidence="8">
    <location>
        <begin position="1"/>
        <end position="65"/>
    </location>
</feature>
<dbReference type="Gene3D" id="2.60.40.10">
    <property type="entry name" value="Immunoglobulins"/>
    <property type="match status" value="1"/>
</dbReference>
<accession>S4NYK0</accession>
<evidence type="ECO:0000259" key="8">
    <source>
        <dbReference type="PROSITE" id="PS50835"/>
    </source>
</evidence>
<reference evidence="9" key="2">
    <citation type="submission" date="2013-05" db="EMBL/GenBank/DDBJ databases">
        <authorList>
            <person name="Carter J.-M."/>
            <person name="Baker S.C."/>
            <person name="Pink R."/>
            <person name="Carter D.R.F."/>
            <person name="Collins A."/>
            <person name="Tomlin J."/>
            <person name="Gibbs M."/>
            <person name="Breuker C.J."/>
        </authorList>
    </citation>
    <scope>NUCLEOTIDE SEQUENCE</scope>
    <source>
        <tissue evidence="9">Ovary</tissue>
    </source>
</reference>
<evidence type="ECO:0000313" key="9">
    <source>
        <dbReference type="EMBL" id="JAA78780.1"/>
    </source>
</evidence>
<dbReference type="SUPFAM" id="SSF48726">
    <property type="entry name" value="Immunoglobulin"/>
    <property type="match status" value="1"/>
</dbReference>
<organism evidence="9">
    <name type="scientific">Pararge aegeria</name>
    <name type="common">speckled wood butterfly</name>
    <dbReference type="NCBI Taxonomy" id="116150"/>
    <lineage>
        <taxon>Eukaryota</taxon>
        <taxon>Metazoa</taxon>
        <taxon>Ecdysozoa</taxon>
        <taxon>Arthropoda</taxon>
        <taxon>Hexapoda</taxon>
        <taxon>Insecta</taxon>
        <taxon>Pterygota</taxon>
        <taxon>Neoptera</taxon>
        <taxon>Endopterygota</taxon>
        <taxon>Lepidoptera</taxon>
        <taxon>Glossata</taxon>
        <taxon>Ditrysia</taxon>
        <taxon>Papilionoidea</taxon>
        <taxon>Nymphalidae</taxon>
        <taxon>Satyrinae</taxon>
        <taxon>Satyrini</taxon>
        <taxon>Parargina</taxon>
        <taxon>Pararge</taxon>
    </lineage>
</organism>
<dbReference type="PROSITE" id="PS50835">
    <property type="entry name" value="IG_LIKE"/>
    <property type="match status" value="1"/>
</dbReference>
<evidence type="ECO:0000256" key="7">
    <source>
        <dbReference type="ARBA" id="ARBA00068688"/>
    </source>
</evidence>